<dbReference type="SUPFAM" id="SSF53448">
    <property type="entry name" value="Nucleotide-diphospho-sugar transferases"/>
    <property type="match status" value="1"/>
</dbReference>
<comment type="caution">
    <text evidence="2">The sequence shown here is derived from an EMBL/GenBank/DDBJ whole genome shotgun (WGS) entry which is preliminary data.</text>
</comment>
<protein>
    <submittedName>
        <fullName evidence="2">Glycosyltransferase family 2 protein</fullName>
    </submittedName>
</protein>
<keyword evidence="3" id="KW-1185">Reference proteome</keyword>
<feature type="domain" description="Glycosyltransferase 2-like" evidence="1">
    <location>
        <begin position="29"/>
        <end position="167"/>
    </location>
</feature>
<dbReference type="Gene3D" id="3.90.550.10">
    <property type="entry name" value="Spore Coat Polysaccharide Biosynthesis Protein SpsA, Chain A"/>
    <property type="match status" value="1"/>
</dbReference>
<name>A0A9X2KWT5_9FLAO</name>
<dbReference type="AlphaFoldDB" id="A0A9X2KWT5"/>
<accession>A0A9X2KWT5</accession>
<sequence>MNFENFKLKYLKKEVEHYQNSVPDTVKVSVLVQTYNHEQFLEQCLDSILTQNTNFDFEIILGEDQSSDNTRSICLKYAREFPGRIRLLLHQKENKISVNGIITGNFNAIYNLFSARGKFIAFCEGDDYWTDSSKLQKQVDFLEQNVEFSCCFHRFKEQDVKGRMISSPLEQPENDITSEDLRSIKFHPLLSTFCFQKIQEVHSDILKVLNVDTFILCILGYMGKAGFLATIEPTIYRRHKDGVWSLDRLKKYIIKQNTFIILEKYHRNKGDLHAAKNFRLYLRNIRKSALLESIRNLKIISCLKLGWKLFKNK</sequence>
<evidence type="ECO:0000313" key="3">
    <source>
        <dbReference type="Proteomes" id="UP001155280"/>
    </source>
</evidence>
<dbReference type="InterPro" id="IPR001173">
    <property type="entry name" value="Glyco_trans_2-like"/>
</dbReference>
<dbReference type="PANTHER" id="PTHR22916:SF3">
    <property type="entry name" value="UDP-GLCNAC:BETAGAL BETA-1,3-N-ACETYLGLUCOSAMINYLTRANSFERASE-LIKE PROTEIN 1"/>
    <property type="match status" value="1"/>
</dbReference>
<dbReference type="EMBL" id="JANCNS010000002">
    <property type="protein sequence ID" value="MCP9199904.1"/>
    <property type="molecule type" value="Genomic_DNA"/>
</dbReference>
<dbReference type="GO" id="GO:0016758">
    <property type="term" value="F:hexosyltransferase activity"/>
    <property type="evidence" value="ECO:0007669"/>
    <property type="project" value="UniProtKB-ARBA"/>
</dbReference>
<dbReference type="Pfam" id="PF00535">
    <property type="entry name" value="Glycos_transf_2"/>
    <property type="match status" value="1"/>
</dbReference>
<dbReference type="InterPro" id="IPR029044">
    <property type="entry name" value="Nucleotide-diphossugar_trans"/>
</dbReference>
<dbReference type="Proteomes" id="UP001155280">
    <property type="component" value="Unassembled WGS sequence"/>
</dbReference>
<gene>
    <name evidence="2" type="ORF">MKO06_08305</name>
</gene>
<organism evidence="2 3">
    <name type="scientific">Christiangramia oceanisediminis</name>
    <dbReference type="NCBI Taxonomy" id="2920386"/>
    <lineage>
        <taxon>Bacteria</taxon>
        <taxon>Pseudomonadati</taxon>
        <taxon>Bacteroidota</taxon>
        <taxon>Flavobacteriia</taxon>
        <taxon>Flavobacteriales</taxon>
        <taxon>Flavobacteriaceae</taxon>
        <taxon>Christiangramia</taxon>
    </lineage>
</organism>
<proteinExistence type="predicted"/>
<reference evidence="2" key="1">
    <citation type="submission" date="2022-07" db="EMBL/GenBank/DDBJ databases">
        <title>Gramela sediminis sp. nov., isolated from deep-sea sediment of the Indian Ocean.</title>
        <authorList>
            <person name="Shi H."/>
        </authorList>
    </citation>
    <scope>NUCLEOTIDE SEQUENCE</scope>
    <source>
        <strain evidence="2">GC03-9</strain>
    </source>
</reference>
<evidence type="ECO:0000313" key="2">
    <source>
        <dbReference type="EMBL" id="MCP9199904.1"/>
    </source>
</evidence>
<evidence type="ECO:0000259" key="1">
    <source>
        <dbReference type="Pfam" id="PF00535"/>
    </source>
</evidence>
<dbReference type="RefSeq" id="WP_241551716.1">
    <property type="nucleotide sequence ID" value="NZ_JANCNS010000002.1"/>
</dbReference>
<dbReference type="PANTHER" id="PTHR22916">
    <property type="entry name" value="GLYCOSYLTRANSFERASE"/>
    <property type="match status" value="1"/>
</dbReference>